<feature type="signal peptide" evidence="2">
    <location>
        <begin position="1"/>
        <end position="25"/>
    </location>
</feature>
<gene>
    <name evidence="3" type="ORF">MMAD_14560</name>
</gene>
<proteinExistence type="predicted"/>
<dbReference type="KEGG" id="mmag:MMAD_14560"/>
<sequence>MRRSSPRRALALTCGALLVSGGVAACSSDTDTAPPGPAVQQGISLPGDFSGTGPGTLMTATTLPTLDRRLTAVTSVAARITYESKSGIDGSRTTVSGTVFEPKGAPPEGGWPVIAYGHPTTGIHEQCAPSESSDLSGLSPVVAELVKAGYVVTLPDYQGLGVTGSYHPYLDATTAGQNLIDAVRAARKLVTTTSDRWLGIGVSQGGQATWAANELAPTYGEGLTLEGTVSVAPPTDLTGFADAAADGTLAKEQEAPYAFVLDSLSREYPDFDLDQYRHGVAEDKWDVLTACDGPAAGQVDTVLTQLTPDDLRPSTPAALDALRGYLQKASLPQRPTAAPMLVIYGGMDAVVPPIWTDRALQAACKLGDVVDIRLQNDKGHDDVDASAAYPWINDRFAGVPPTDSCAAFLAAGETPEPTPGETPAETTTDTSGDGTAGQTGGTGQTGGQSTTETATQAPAAAG</sequence>
<dbReference type="GO" id="GO:0004806">
    <property type="term" value="F:triacylglycerol lipase activity"/>
    <property type="evidence" value="ECO:0007669"/>
    <property type="project" value="InterPro"/>
</dbReference>
<accession>A0A7I7XE66</accession>
<keyword evidence="2" id="KW-0732">Signal</keyword>
<dbReference type="SUPFAM" id="SSF53474">
    <property type="entry name" value="alpha/beta-Hydrolases"/>
    <property type="match status" value="1"/>
</dbReference>
<dbReference type="GO" id="GO:0016042">
    <property type="term" value="P:lipid catabolic process"/>
    <property type="evidence" value="ECO:0007669"/>
    <property type="project" value="InterPro"/>
</dbReference>
<evidence type="ECO:0008006" key="5">
    <source>
        <dbReference type="Google" id="ProtNLM"/>
    </source>
</evidence>
<name>A0A7I7XE66_9MYCO</name>
<protein>
    <recommendedName>
        <fullName evidence="5">Lipase</fullName>
    </recommendedName>
</protein>
<reference evidence="3 4" key="1">
    <citation type="journal article" date="2019" name="Emerg. Microbes Infect.">
        <title>Comprehensive subspecies identification of 175 nontuberculous mycobacteria species based on 7547 genomic profiles.</title>
        <authorList>
            <person name="Matsumoto Y."/>
            <person name="Kinjo T."/>
            <person name="Motooka D."/>
            <person name="Nabeya D."/>
            <person name="Jung N."/>
            <person name="Uechi K."/>
            <person name="Horii T."/>
            <person name="Iida T."/>
            <person name="Fujita J."/>
            <person name="Nakamura S."/>
        </authorList>
    </citation>
    <scope>NUCLEOTIDE SEQUENCE [LARGE SCALE GENOMIC DNA]</scope>
    <source>
        <strain evidence="3 4">JCM 13574</strain>
    </source>
</reference>
<evidence type="ECO:0000313" key="4">
    <source>
        <dbReference type="Proteomes" id="UP000466517"/>
    </source>
</evidence>
<feature type="compositionally biased region" description="Low complexity" evidence="1">
    <location>
        <begin position="447"/>
        <end position="462"/>
    </location>
</feature>
<evidence type="ECO:0000256" key="2">
    <source>
        <dbReference type="SAM" id="SignalP"/>
    </source>
</evidence>
<dbReference type="PROSITE" id="PS51257">
    <property type="entry name" value="PROKAR_LIPOPROTEIN"/>
    <property type="match status" value="1"/>
</dbReference>
<dbReference type="PIRSF" id="PIRSF029171">
    <property type="entry name" value="Esterase_LipA"/>
    <property type="match status" value="1"/>
</dbReference>
<dbReference type="InterPro" id="IPR029058">
    <property type="entry name" value="AB_hydrolase_fold"/>
</dbReference>
<dbReference type="Gene3D" id="3.40.50.1820">
    <property type="entry name" value="alpha/beta hydrolase"/>
    <property type="match status" value="2"/>
</dbReference>
<keyword evidence="4" id="KW-1185">Reference proteome</keyword>
<feature type="compositionally biased region" description="Low complexity" evidence="1">
    <location>
        <begin position="411"/>
        <end position="433"/>
    </location>
</feature>
<dbReference type="Pfam" id="PF03583">
    <property type="entry name" value="LIP"/>
    <property type="match status" value="1"/>
</dbReference>
<dbReference type="PANTHER" id="PTHR34853:SF1">
    <property type="entry name" value="LIPASE 5"/>
    <property type="match status" value="1"/>
</dbReference>
<feature type="region of interest" description="Disordered" evidence="1">
    <location>
        <begin position="411"/>
        <end position="462"/>
    </location>
</feature>
<evidence type="ECO:0000256" key="1">
    <source>
        <dbReference type="SAM" id="MobiDB-lite"/>
    </source>
</evidence>
<dbReference type="EMBL" id="AP022610">
    <property type="protein sequence ID" value="BBZ27161.1"/>
    <property type="molecule type" value="Genomic_DNA"/>
</dbReference>
<organism evidence="3 4">
    <name type="scientific">Mycolicibacterium madagascariense</name>
    <dbReference type="NCBI Taxonomy" id="212765"/>
    <lineage>
        <taxon>Bacteria</taxon>
        <taxon>Bacillati</taxon>
        <taxon>Actinomycetota</taxon>
        <taxon>Actinomycetes</taxon>
        <taxon>Mycobacteriales</taxon>
        <taxon>Mycobacteriaceae</taxon>
        <taxon>Mycolicibacterium</taxon>
    </lineage>
</organism>
<dbReference type="Proteomes" id="UP000466517">
    <property type="component" value="Chromosome"/>
</dbReference>
<feature type="compositionally biased region" description="Gly residues" evidence="1">
    <location>
        <begin position="434"/>
        <end position="446"/>
    </location>
</feature>
<dbReference type="PANTHER" id="PTHR34853">
    <property type="match status" value="1"/>
</dbReference>
<evidence type="ECO:0000313" key="3">
    <source>
        <dbReference type="EMBL" id="BBZ27161.1"/>
    </source>
</evidence>
<dbReference type="InterPro" id="IPR005152">
    <property type="entry name" value="Lipase_secreted"/>
</dbReference>
<dbReference type="AlphaFoldDB" id="A0A7I7XE66"/>
<dbReference type="RefSeq" id="WP_163734548.1">
    <property type="nucleotide sequence ID" value="NZ_AP022610.1"/>
</dbReference>
<feature type="chain" id="PRO_5029726302" description="Lipase" evidence="2">
    <location>
        <begin position="26"/>
        <end position="462"/>
    </location>
</feature>